<feature type="transmembrane region" description="Helical" evidence="6">
    <location>
        <begin position="68"/>
        <end position="86"/>
    </location>
</feature>
<feature type="transmembrane region" description="Helical" evidence="6">
    <location>
        <begin position="98"/>
        <end position="120"/>
    </location>
</feature>
<gene>
    <name evidence="8" type="ORF">HPP92_014273</name>
    <name evidence="7" type="ORF">HPP92_014675</name>
</gene>
<evidence type="ECO:0000256" key="6">
    <source>
        <dbReference type="SAM" id="Phobius"/>
    </source>
</evidence>
<dbReference type="GO" id="GO:0006890">
    <property type="term" value="P:retrograde vesicle-mediated transport, Golgi to endoplasmic reticulum"/>
    <property type="evidence" value="ECO:0007669"/>
    <property type="project" value="InterPro"/>
</dbReference>
<dbReference type="GO" id="GO:0005794">
    <property type="term" value="C:Golgi apparatus"/>
    <property type="evidence" value="ECO:0007669"/>
    <property type="project" value="TreeGrafter"/>
</dbReference>
<sequence length="314" mass="34768">MDHSSGLPSSSSIFFGFTRLCKGLSVVLLGGYVIIQLFPSAVSYLALIPARTIPFAWNLLTAGYSEQTLPGVAISIIGLLFIGRLIEPLWGSREFFKFIVAVNFLISICTFITAIALYYITTQESYLYTPVSGFHGVLAGLLVGIKQLMPDQELSLLFLMKIRAKWLPSILAMISIAVSVFLPEFATYLPILLFGIYMSWLYLRYFQKRPETGIKGDPSDEFSFSSFFPEFLRPVLDPIASLFDRMFCGRKHHALSEPADSALGGDPLPGSDPIEASRRRERGARALEQRLAAEKLAMADGMKEALQGDAAERV</sequence>
<dbReference type="PANTHER" id="PTHR13377:SF14">
    <property type="entry name" value="RHOMBOID-LIKE PROTEIN 19"/>
    <property type="match status" value="1"/>
</dbReference>
<evidence type="ECO:0000256" key="5">
    <source>
        <dbReference type="SAM" id="MobiDB-lite"/>
    </source>
</evidence>
<dbReference type="GO" id="GO:0016020">
    <property type="term" value="C:membrane"/>
    <property type="evidence" value="ECO:0007669"/>
    <property type="project" value="UniProtKB-SubCell"/>
</dbReference>
<protein>
    <recommendedName>
        <fullName evidence="11">Rhomboid-like protein 19</fullName>
    </recommendedName>
</protein>
<keyword evidence="2 6" id="KW-0812">Transmembrane</keyword>
<dbReference type="FunFam" id="1.20.1540.10:FF:000004">
    <property type="entry name" value="Transmembrane protein 115"/>
    <property type="match status" value="1"/>
</dbReference>
<evidence type="ECO:0000313" key="10">
    <source>
        <dbReference type="Proteomes" id="UP000639772"/>
    </source>
</evidence>
<dbReference type="SUPFAM" id="SSF144091">
    <property type="entry name" value="Rhomboid-like"/>
    <property type="match status" value="1"/>
</dbReference>
<feature type="transmembrane region" description="Helical" evidence="6">
    <location>
        <begin position="126"/>
        <end position="145"/>
    </location>
</feature>
<feature type="transmembrane region" description="Helical" evidence="6">
    <location>
        <begin position="166"/>
        <end position="182"/>
    </location>
</feature>
<evidence type="ECO:0000313" key="7">
    <source>
        <dbReference type="EMBL" id="KAG0472818.1"/>
    </source>
</evidence>
<dbReference type="EMBL" id="JADCNM010000007">
    <property type="protein sequence ID" value="KAG0474587.1"/>
    <property type="molecule type" value="Genomic_DNA"/>
</dbReference>
<dbReference type="Pfam" id="PF08551">
    <property type="entry name" value="DUF1751"/>
    <property type="match status" value="1"/>
</dbReference>
<organism evidence="8 10">
    <name type="scientific">Vanilla planifolia</name>
    <name type="common">Vanilla</name>
    <dbReference type="NCBI Taxonomy" id="51239"/>
    <lineage>
        <taxon>Eukaryota</taxon>
        <taxon>Viridiplantae</taxon>
        <taxon>Streptophyta</taxon>
        <taxon>Embryophyta</taxon>
        <taxon>Tracheophyta</taxon>
        <taxon>Spermatophyta</taxon>
        <taxon>Magnoliopsida</taxon>
        <taxon>Liliopsida</taxon>
        <taxon>Asparagales</taxon>
        <taxon>Orchidaceae</taxon>
        <taxon>Vanilloideae</taxon>
        <taxon>Vanilleae</taxon>
        <taxon>Vanilla</taxon>
    </lineage>
</organism>
<evidence type="ECO:0000256" key="3">
    <source>
        <dbReference type="ARBA" id="ARBA00022989"/>
    </source>
</evidence>
<comment type="subcellular location">
    <subcellularLocation>
        <location evidence="1">Membrane</location>
        <topology evidence="1">Multi-pass membrane protein</topology>
    </subcellularLocation>
</comment>
<comment type="caution">
    <text evidence="8">The sequence shown here is derived from an EMBL/GenBank/DDBJ whole genome shotgun (WGS) entry which is preliminary data.</text>
</comment>
<feature type="region of interest" description="Disordered" evidence="5">
    <location>
        <begin position="258"/>
        <end position="282"/>
    </location>
</feature>
<evidence type="ECO:0000256" key="1">
    <source>
        <dbReference type="ARBA" id="ARBA00004141"/>
    </source>
</evidence>
<reference evidence="9 10" key="1">
    <citation type="journal article" date="2020" name="Nat. Food">
        <title>A phased Vanilla planifolia genome enables genetic improvement of flavour and production.</title>
        <authorList>
            <person name="Hasing T."/>
            <person name="Tang H."/>
            <person name="Brym M."/>
            <person name="Khazi F."/>
            <person name="Huang T."/>
            <person name="Chambers A.H."/>
        </authorList>
    </citation>
    <scope>NUCLEOTIDE SEQUENCE [LARGE SCALE GENOMIC DNA]</scope>
    <source>
        <tissue evidence="8">Leaf</tissue>
    </source>
</reference>
<dbReference type="SMART" id="SM01160">
    <property type="entry name" value="DUF1751"/>
    <property type="match status" value="1"/>
</dbReference>
<keyword evidence="3 6" id="KW-1133">Transmembrane helix</keyword>
<evidence type="ECO:0000313" key="9">
    <source>
        <dbReference type="Proteomes" id="UP000636800"/>
    </source>
</evidence>
<dbReference type="PANTHER" id="PTHR13377">
    <property type="entry name" value="PLACENTAL PROTEIN 6"/>
    <property type="match status" value="1"/>
</dbReference>
<dbReference type="EMBL" id="JADCNL010000007">
    <property type="protein sequence ID" value="KAG0472818.1"/>
    <property type="molecule type" value="Genomic_DNA"/>
</dbReference>
<feature type="transmembrane region" description="Helical" evidence="6">
    <location>
        <begin position="188"/>
        <end position="206"/>
    </location>
</feature>
<feature type="transmembrane region" description="Helical" evidence="6">
    <location>
        <begin position="26"/>
        <end position="48"/>
    </location>
</feature>
<dbReference type="InterPro" id="IPR013861">
    <property type="entry name" value="TMEM115/Pdh1/Rbl19"/>
</dbReference>
<evidence type="ECO:0008006" key="11">
    <source>
        <dbReference type="Google" id="ProtNLM"/>
    </source>
</evidence>
<dbReference type="Gene3D" id="1.20.1540.10">
    <property type="entry name" value="Rhomboid-like"/>
    <property type="match status" value="1"/>
</dbReference>
<dbReference type="Proteomes" id="UP000639772">
    <property type="component" value="Chromosome 7"/>
</dbReference>
<keyword evidence="9" id="KW-1185">Reference proteome</keyword>
<proteinExistence type="predicted"/>
<evidence type="ECO:0000256" key="2">
    <source>
        <dbReference type="ARBA" id="ARBA00022692"/>
    </source>
</evidence>
<dbReference type="OrthoDB" id="73612at2759"/>
<dbReference type="AlphaFoldDB" id="A0A835QTI9"/>
<evidence type="ECO:0000313" key="8">
    <source>
        <dbReference type="EMBL" id="KAG0474587.1"/>
    </source>
</evidence>
<dbReference type="InterPro" id="IPR035952">
    <property type="entry name" value="Rhomboid-like_sf"/>
</dbReference>
<name>A0A835QTI9_VANPL</name>
<keyword evidence="4 6" id="KW-0472">Membrane</keyword>
<dbReference type="Proteomes" id="UP000636800">
    <property type="component" value="Chromosome 7"/>
</dbReference>
<accession>A0A835QTI9</accession>
<evidence type="ECO:0000256" key="4">
    <source>
        <dbReference type="ARBA" id="ARBA00023136"/>
    </source>
</evidence>